<gene>
    <name evidence="1" type="ORF">L6452_22561</name>
</gene>
<sequence>MSKKRTIDSFFKRKEDVNDPQPHPDNDNLVDVVDIEENIRAEPEKIDVSNLEKVKIDSLIRDPDLKNQLCHIENVIEKQTTQQVMNNRLRLKTSIEAIKWLTFQACALRGHDERPNSRNQGNFLELIKFIASYNKNVDDVVLENAPQNAKYTSPDIQKEILRVYATNVQEAIRDEIGTTKFCLIVDESQDESKKEQMAIVVRFVDRNGYVKERFLDLVHVKDTTSLTLRNEISSSLSFHKLDVQDIRGQGYDGASNMRGEWNGLQALFLKECPYAYYIYCFAHQLQLALVAASKDVTEVHHFFKNLNFIVNVVCSSCKRNDQLQATQIAEISHLTETRELETGKGANQIRTLQRPGDTRWSSHFRSICSLMRLFGPTCVVLNDIATEGSTSSQKGDARYAFTHALSFDFVIVIHVMKEIMGITDKLCQTLQQKSQDIVNALTLVSTTKSLIQKLRDEGWESLLDQVVSFCNCNCIPVPDMNGVYKDIIWSRHKKDNVTIEHHYRVDVFIAAIDSQLQELNSRFNESVTELLRLSVALDPKRSLNIDDISKLAKTYYPADFTEQEQIQLKLELQHYNLDVPNHPQLKNACTLSELCRGLQETGKSEIYPLVDRLIRLILTLPVSTATTERAFSAMKIVKTRLRSTMDDEFFKSCLLLNIEREIAASFSTDKIIDDFYSMKQRRAQLKMHKCLTLRTPVFLSLALPLSEITTQRFEFLAP</sequence>
<evidence type="ECO:0000313" key="1">
    <source>
        <dbReference type="EMBL" id="KAI3715575.1"/>
    </source>
</evidence>
<organism evidence="1 2">
    <name type="scientific">Arctium lappa</name>
    <name type="common">Greater burdock</name>
    <name type="synonym">Lappa major</name>
    <dbReference type="NCBI Taxonomy" id="4217"/>
    <lineage>
        <taxon>Eukaryota</taxon>
        <taxon>Viridiplantae</taxon>
        <taxon>Streptophyta</taxon>
        <taxon>Embryophyta</taxon>
        <taxon>Tracheophyta</taxon>
        <taxon>Spermatophyta</taxon>
        <taxon>Magnoliopsida</taxon>
        <taxon>eudicotyledons</taxon>
        <taxon>Gunneridae</taxon>
        <taxon>Pentapetalae</taxon>
        <taxon>asterids</taxon>
        <taxon>campanulids</taxon>
        <taxon>Asterales</taxon>
        <taxon>Asteraceae</taxon>
        <taxon>Carduoideae</taxon>
        <taxon>Cardueae</taxon>
        <taxon>Arctiinae</taxon>
        <taxon>Arctium</taxon>
    </lineage>
</organism>
<comment type="caution">
    <text evidence="1">The sequence shown here is derived from an EMBL/GenBank/DDBJ whole genome shotgun (WGS) entry which is preliminary data.</text>
</comment>
<reference evidence="2" key="1">
    <citation type="journal article" date="2022" name="Mol. Ecol. Resour.">
        <title>The genomes of chicory, endive, great burdock and yacon provide insights into Asteraceae palaeo-polyploidization history and plant inulin production.</title>
        <authorList>
            <person name="Fan W."/>
            <person name="Wang S."/>
            <person name="Wang H."/>
            <person name="Wang A."/>
            <person name="Jiang F."/>
            <person name="Liu H."/>
            <person name="Zhao H."/>
            <person name="Xu D."/>
            <person name="Zhang Y."/>
        </authorList>
    </citation>
    <scope>NUCLEOTIDE SEQUENCE [LARGE SCALE GENOMIC DNA]</scope>
    <source>
        <strain evidence="2">cv. Niubang</strain>
    </source>
</reference>
<name>A0ACB9B103_ARCLA</name>
<proteinExistence type="predicted"/>
<accession>A0ACB9B103</accession>
<dbReference type="EMBL" id="CM042053">
    <property type="protein sequence ID" value="KAI3715575.1"/>
    <property type="molecule type" value="Genomic_DNA"/>
</dbReference>
<evidence type="ECO:0000313" key="2">
    <source>
        <dbReference type="Proteomes" id="UP001055879"/>
    </source>
</evidence>
<protein>
    <submittedName>
        <fullName evidence="1">Uncharacterized protein</fullName>
    </submittedName>
</protein>
<reference evidence="1 2" key="2">
    <citation type="journal article" date="2022" name="Mol. Ecol. Resour.">
        <title>The genomes of chicory, endive, great burdock and yacon provide insights into Asteraceae paleo-polyploidization history and plant inulin production.</title>
        <authorList>
            <person name="Fan W."/>
            <person name="Wang S."/>
            <person name="Wang H."/>
            <person name="Wang A."/>
            <person name="Jiang F."/>
            <person name="Liu H."/>
            <person name="Zhao H."/>
            <person name="Xu D."/>
            <person name="Zhang Y."/>
        </authorList>
    </citation>
    <scope>NUCLEOTIDE SEQUENCE [LARGE SCALE GENOMIC DNA]</scope>
    <source>
        <strain evidence="2">cv. Niubang</strain>
    </source>
</reference>
<dbReference type="Proteomes" id="UP001055879">
    <property type="component" value="Linkage Group LG07"/>
</dbReference>
<keyword evidence="2" id="KW-1185">Reference proteome</keyword>